<dbReference type="Gene3D" id="3.50.50.60">
    <property type="entry name" value="FAD/NAD(P)-binding domain"/>
    <property type="match status" value="1"/>
</dbReference>
<dbReference type="Pfam" id="PF13454">
    <property type="entry name" value="NAD_binding_9"/>
    <property type="match status" value="1"/>
</dbReference>
<organism evidence="2 3">
    <name type="scientific">Pedobacter helvus</name>
    <dbReference type="NCBI Taxonomy" id="2563444"/>
    <lineage>
        <taxon>Bacteria</taxon>
        <taxon>Pseudomonadati</taxon>
        <taxon>Bacteroidota</taxon>
        <taxon>Sphingobacteriia</taxon>
        <taxon>Sphingobacteriales</taxon>
        <taxon>Sphingobacteriaceae</taxon>
        <taxon>Pedobacter</taxon>
    </lineage>
</organism>
<dbReference type="PANTHER" id="PTHR40254">
    <property type="entry name" value="BLR0577 PROTEIN"/>
    <property type="match status" value="1"/>
</dbReference>
<comment type="caution">
    <text evidence="2">The sequence shown here is derived from an EMBL/GenBank/DDBJ whole genome shotgun (WGS) entry which is preliminary data.</text>
</comment>
<dbReference type="PANTHER" id="PTHR40254:SF1">
    <property type="entry name" value="BLR0577 PROTEIN"/>
    <property type="match status" value="1"/>
</dbReference>
<evidence type="ECO:0000259" key="1">
    <source>
        <dbReference type="Pfam" id="PF13454"/>
    </source>
</evidence>
<dbReference type="InterPro" id="IPR036188">
    <property type="entry name" value="FAD/NAD-bd_sf"/>
</dbReference>
<dbReference type="InterPro" id="IPR038732">
    <property type="entry name" value="HpyO/CreE_NAD-binding"/>
</dbReference>
<evidence type="ECO:0000313" key="3">
    <source>
        <dbReference type="Proteomes" id="UP001517367"/>
    </source>
</evidence>
<protein>
    <submittedName>
        <fullName evidence="2">FAD/NAD(P)-binding protein</fullName>
    </submittedName>
</protein>
<dbReference type="SUPFAM" id="SSF51905">
    <property type="entry name" value="FAD/NAD(P)-binding domain"/>
    <property type="match status" value="1"/>
</dbReference>
<accession>A0ABW9JC83</accession>
<dbReference type="EMBL" id="SRMP02000001">
    <property type="protein sequence ID" value="MFN0290019.1"/>
    <property type="molecule type" value="Genomic_DNA"/>
</dbReference>
<keyword evidence="3" id="KW-1185">Reference proteome</keyword>
<sequence length="575" mass="64608">MKKNNNLAGKQIAIIGGGPSGLFMLKKLIDADLQGISVRIFEKGNQLGAGMPYSSSGANDEHVTNVSANEIPELEQSIGEWIKQVHPHTLARFKIDLSHFHDYKVLPRLLFGEYLADQFALLAKKAANIGIDLQIFYNSQVADILDQPANKSVTVVLADNSSCAFDHLVLCSGHLWPKRHEDKIKGYYDSPYPPAKLKQILNHPVAIRGASLTAIDAMRTLARQHGSYRISDMGRLYYQLNDPKSEFKIVLHSREGLLPGVRFHLEDSILGKDSIFTPDEIKAIRKANEGFVPLNLAFEEKFLKPLSKQDPVFYQKIKDLPMEDFVDKVMELRERLDPFQLFRSEYKEAAQSIRRHQSVYWKELLCGLSYTLNYPAKYFSAEDMLRLKKKLMPLISLLIAFVPQSSAEELLALHDAGVLDLVAVGAESKVVPQQEGGIAYHYTNEQGEEKVVEYDTFVDCIGQQHLSFDDIPFPGLKEKGTIAPAKLQFRVQTLASSLLEENQDIEIGVDGQYYLKVPGLAINDYFQVVDKYLALNPRIYVMSVPFIGGYNPDYSGLDFCETAADQIVKSLVMLA</sequence>
<dbReference type="Proteomes" id="UP001517367">
    <property type="component" value="Unassembled WGS sequence"/>
</dbReference>
<evidence type="ECO:0000313" key="2">
    <source>
        <dbReference type="EMBL" id="MFN0290019.1"/>
    </source>
</evidence>
<name>A0ABW9JC83_9SPHI</name>
<dbReference type="InterPro" id="IPR052189">
    <property type="entry name" value="L-asp_N-monooxygenase_NS-form"/>
</dbReference>
<proteinExistence type="predicted"/>
<reference evidence="2 3" key="1">
    <citation type="submission" date="2024-12" db="EMBL/GenBank/DDBJ databases">
        <authorList>
            <person name="Hu S."/>
        </authorList>
    </citation>
    <scope>NUCLEOTIDE SEQUENCE [LARGE SCALE GENOMIC DNA]</scope>
    <source>
        <strain evidence="2 3">P-25</strain>
    </source>
</reference>
<dbReference type="RefSeq" id="WP_138727616.1">
    <property type="nucleotide sequence ID" value="NZ_SRMP02000001.1"/>
</dbReference>
<gene>
    <name evidence="2" type="ORF">E5L68_001370</name>
</gene>
<feature type="domain" description="FAD-dependent urate hydroxylase HpyO/Asp monooxygenase CreE-like FAD/NAD(P)-binding" evidence="1">
    <location>
        <begin position="13"/>
        <end position="174"/>
    </location>
</feature>